<protein>
    <submittedName>
        <fullName evidence="1">Uncharacterized protein</fullName>
    </submittedName>
</protein>
<comment type="caution">
    <text evidence="1">The sequence shown here is derived from an EMBL/GenBank/DDBJ whole genome shotgun (WGS) entry which is preliminary data.</text>
</comment>
<dbReference type="EMBL" id="JAGIOO010000001">
    <property type="protein sequence ID" value="MBP2475745.1"/>
    <property type="molecule type" value="Genomic_DNA"/>
</dbReference>
<name>A0ABS5AGQ0_9PSEU</name>
<evidence type="ECO:0000313" key="2">
    <source>
        <dbReference type="Proteomes" id="UP001519363"/>
    </source>
</evidence>
<evidence type="ECO:0000313" key="1">
    <source>
        <dbReference type="EMBL" id="MBP2475745.1"/>
    </source>
</evidence>
<dbReference type="Proteomes" id="UP001519363">
    <property type="component" value="Unassembled WGS sequence"/>
</dbReference>
<keyword evidence="2" id="KW-1185">Reference proteome</keyword>
<proteinExistence type="predicted"/>
<reference evidence="1 2" key="1">
    <citation type="submission" date="2021-03" db="EMBL/GenBank/DDBJ databases">
        <title>Sequencing the genomes of 1000 actinobacteria strains.</title>
        <authorList>
            <person name="Klenk H.-P."/>
        </authorList>
    </citation>
    <scope>NUCLEOTIDE SEQUENCE [LARGE SCALE GENOMIC DNA]</scope>
    <source>
        <strain evidence="1 2">DSM 44580</strain>
    </source>
</reference>
<accession>A0ABS5AGQ0</accession>
<organism evidence="1 2">
    <name type="scientific">Crossiella equi</name>
    <dbReference type="NCBI Taxonomy" id="130796"/>
    <lineage>
        <taxon>Bacteria</taxon>
        <taxon>Bacillati</taxon>
        <taxon>Actinomycetota</taxon>
        <taxon>Actinomycetes</taxon>
        <taxon>Pseudonocardiales</taxon>
        <taxon>Pseudonocardiaceae</taxon>
        <taxon>Crossiella</taxon>
    </lineage>
</organism>
<gene>
    <name evidence="1" type="ORF">JOF53_004617</name>
</gene>
<sequence>MGASSAMDQDMRRRPETIIIRLRMVMLSHVLSMGRAYTRG</sequence>